<evidence type="ECO:0000256" key="1">
    <source>
        <dbReference type="SAM" id="MobiDB-lite"/>
    </source>
</evidence>
<sequence>MTNFQRLSTSRTCEIWHEVRSGTKRKTLQRQLQENQGIKKDKGRQRFTLDHTTLIQEGIDDETNSQWKKPVEDASEKAVGSNDLTSNAGDNNLAPVELDKLSVGQYVALDKAEWSNRPLIEHVENTAPIP</sequence>
<organism evidence="2 3">
    <name type="scientific">Desmophyllum pertusum</name>
    <dbReference type="NCBI Taxonomy" id="174260"/>
    <lineage>
        <taxon>Eukaryota</taxon>
        <taxon>Metazoa</taxon>
        <taxon>Cnidaria</taxon>
        <taxon>Anthozoa</taxon>
        <taxon>Hexacorallia</taxon>
        <taxon>Scleractinia</taxon>
        <taxon>Caryophylliina</taxon>
        <taxon>Caryophylliidae</taxon>
        <taxon>Desmophyllum</taxon>
    </lineage>
</organism>
<gene>
    <name evidence="2" type="ORF">OS493_002153</name>
</gene>
<evidence type="ECO:0000313" key="3">
    <source>
        <dbReference type="Proteomes" id="UP001163046"/>
    </source>
</evidence>
<feature type="region of interest" description="Disordered" evidence="1">
    <location>
        <begin position="72"/>
        <end position="92"/>
    </location>
</feature>
<protein>
    <submittedName>
        <fullName evidence="2">Uncharacterized protein</fullName>
    </submittedName>
</protein>
<dbReference type="AlphaFoldDB" id="A0A9W9Z597"/>
<proteinExistence type="predicted"/>
<comment type="caution">
    <text evidence="2">The sequence shown here is derived from an EMBL/GenBank/DDBJ whole genome shotgun (WGS) entry which is preliminary data.</text>
</comment>
<evidence type="ECO:0000313" key="2">
    <source>
        <dbReference type="EMBL" id="KAJ7375392.1"/>
    </source>
</evidence>
<dbReference type="Proteomes" id="UP001163046">
    <property type="component" value="Unassembled WGS sequence"/>
</dbReference>
<keyword evidence="3" id="KW-1185">Reference proteome</keyword>
<accession>A0A9W9Z597</accession>
<name>A0A9W9Z597_9CNID</name>
<dbReference type="EMBL" id="MU826826">
    <property type="protein sequence ID" value="KAJ7375392.1"/>
    <property type="molecule type" value="Genomic_DNA"/>
</dbReference>
<reference evidence="2" key="1">
    <citation type="submission" date="2023-01" db="EMBL/GenBank/DDBJ databases">
        <title>Genome assembly of the deep-sea coral Lophelia pertusa.</title>
        <authorList>
            <person name="Herrera S."/>
            <person name="Cordes E."/>
        </authorList>
    </citation>
    <scope>NUCLEOTIDE SEQUENCE</scope>
    <source>
        <strain evidence="2">USNM1676648</strain>
        <tissue evidence="2">Polyp</tissue>
    </source>
</reference>